<reference evidence="1" key="1">
    <citation type="submission" date="2023-03" db="EMBL/GenBank/DDBJ databases">
        <title>Actinoallomurus iriomotensis NBRC 103684.</title>
        <authorList>
            <person name="Ichikawa N."/>
            <person name="Sato H."/>
            <person name="Tonouchi N."/>
        </authorList>
    </citation>
    <scope>NUCLEOTIDE SEQUENCE</scope>
    <source>
        <strain evidence="1">NBRC 103684</strain>
    </source>
</reference>
<dbReference type="AlphaFoldDB" id="A0A9W6S3U3"/>
<dbReference type="Proteomes" id="UP001165074">
    <property type="component" value="Unassembled WGS sequence"/>
</dbReference>
<organism evidence="1 2">
    <name type="scientific">Actinoallomurus iriomotensis</name>
    <dbReference type="NCBI Taxonomy" id="478107"/>
    <lineage>
        <taxon>Bacteria</taxon>
        <taxon>Bacillati</taxon>
        <taxon>Actinomycetota</taxon>
        <taxon>Actinomycetes</taxon>
        <taxon>Streptosporangiales</taxon>
        <taxon>Thermomonosporaceae</taxon>
        <taxon>Actinoallomurus</taxon>
    </lineage>
</organism>
<proteinExistence type="predicted"/>
<evidence type="ECO:0000313" key="1">
    <source>
        <dbReference type="EMBL" id="GLY85257.1"/>
    </source>
</evidence>
<dbReference type="EMBL" id="BSTK01000004">
    <property type="protein sequence ID" value="GLY85257.1"/>
    <property type="molecule type" value="Genomic_DNA"/>
</dbReference>
<gene>
    <name evidence="1" type="ORF">Airi02_031860</name>
</gene>
<protein>
    <submittedName>
        <fullName evidence="1">Uncharacterized protein</fullName>
    </submittedName>
</protein>
<sequence>MPLTTRTHPPTGTFPETGAWGRIFSYWEDSSAALVAPILSAWLHDVAMGLSLALRVDRGEILTVRAEGKAPILTALDARFNADAEVAAAAQDLPDTAYMADLRNFCYPTQVPFQSRDLRSDATYRRLRSGEFLVALPTP</sequence>
<keyword evidence="2" id="KW-1185">Reference proteome</keyword>
<evidence type="ECO:0000313" key="2">
    <source>
        <dbReference type="Proteomes" id="UP001165074"/>
    </source>
</evidence>
<comment type="caution">
    <text evidence="1">The sequence shown here is derived from an EMBL/GenBank/DDBJ whole genome shotgun (WGS) entry which is preliminary data.</text>
</comment>
<accession>A0A9W6S3U3</accession>
<name>A0A9W6S3U3_9ACTN</name>